<dbReference type="AlphaFoldDB" id="A0A0C3CQH0"/>
<dbReference type="InParanoid" id="A0A0C3CQH0"/>
<proteinExistence type="predicted"/>
<evidence type="ECO:0000313" key="2">
    <source>
        <dbReference type="EMBL" id="KIN01279.1"/>
    </source>
</evidence>
<feature type="compositionally biased region" description="Low complexity" evidence="1">
    <location>
        <begin position="225"/>
        <end position="237"/>
    </location>
</feature>
<reference evidence="3" key="2">
    <citation type="submission" date="2015-01" db="EMBL/GenBank/DDBJ databases">
        <title>Evolutionary Origins and Diversification of the Mycorrhizal Mutualists.</title>
        <authorList>
            <consortium name="DOE Joint Genome Institute"/>
            <consortium name="Mycorrhizal Genomics Consortium"/>
            <person name="Kohler A."/>
            <person name="Kuo A."/>
            <person name="Nagy L.G."/>
            <person name="Floudas D."/>
            <person name="Copeland A."/>
            <person name="Barry K.W."/>
            <person name="Cichocki N."/>
            <person name="Veneault-Fourrey C."/>
            <person name="LaButti K."/>
            <person name="Lindquist E.A."/>
            <person name="Lipzen A."/>
            <person name="Lundell T."/>
            <person name="Morin E."/>
            <person name="Murat C."/>
            <person name="Riley R."/>
            <person name="Ohm R."/>
            <person name="Sun H."/>
            <person name="Tunlid A."/>
            <person name="Henrissat B."/>
            <person name="Grigoriev I.V."/>
            <person name="Hibbett D.S."/>
            <person name="Martin F."/>
        </authorList>
    </citation>
    <scope>NUCLEOTIDE SEQUENCE [LARGE SCALE GENOMIC DNA]</scope>
    <source>
        <strain evidence="3">Zn</strain>
    </source>
</reference>
<accession>A0A0C3CQH0</accession>
<keyword evidence="3" id="KW-1185">Reference proteome</keyword>
<feature type="region of interest" description="Disordered" evidence="1">
    <location>
        <begin position="179"/>
        <end position="242"/>
    </location>
</feature>
<evidence type="ECO:0008006" key="4">
    <source>
        <dbReference type="Google" id="ProtNLM"/>
    </source>
</evidence>
<feature type="compositionally biased region" description="Low complexity" evidence="1">
    <location>
        <begin position="382"/>
        <end position="399"/>
    </location>
</feature>
<feature type="compositionally biased region" description="Polar residues" evidence="1">
    <location>
        <begin position="196"/>
        <end position="207"/>
    </location>
</feature>
<evidence type="ECO:0000313" key="3">
    <source>
        <dbReference type="Proteomes" id="UP000054321"/>
    </source>
</evidence>
<gene>
    <name evidence="2" type="ORF">OIDMADRAFT_103895</name>
</gene>
<feature type="region of interest" description="Disordered" evidence="1">
    <location>
        <begin position="1"/>
        <end position="61"/>
    </location>
</feature>
<organism evidence="2 3">
    <name type="scientific">Oidiodendron maius (strain Zn)</name>
    <dbReference type="NCBI Taxonomy" id="913774"/>
    <lineage>
        <taxon>Eukaryota</taxon>
        <taxon>Fungi</taxon>
        <taxon>Dikarya</taxon>
        <taxon>Ascomycota</taxon>
        <taxon>Pezizomycotina</taxon>
        <taxon>Leotiomycetes</taxon>
        <taxon>Leotiomycetes incertae sedis</taxon>
        <taxon>Myxotrichaceae</taxon>
        <taxon>Oidiodendron</taxon>
    </lineage>
</organism>
<evidence type="ECO:0000256" key="1">
    <source>
        <dbReference type="SAM" id="MobiDB-lite"/>
    </source>
</evidence>
<name>A0A0C3CQH0_OIDMZ</name>
<feature type="compositionally biased region" description="Basic and acidic residues" evidence="1">
    <location>
        <begin position="404"/>
        <end position="418"/>
    </location>
</feature>
<dbReference type="STRING" id="913774.A0A0C3CQH0"/>
<sequence length="509" mass="57339">MSPRTTPLRDTHGNSLGVAAPAEDEEDVVPDFPKRKRSSTVNYNADEQLRSEEPSIKRPKQSQKIRGVIIGVWRDSDQPNDDDKHVIFGFIDIHDRLRTRIYGMNRRGEELIGNIPLGPGGCWVTFSRILFDSHLASLNASEIKEYVRIRSEAQPEATEEERQQADTKAVVRARSIIQDIGAHEMTTPPTKGFAQRPSTGRSSQHRQSLPRHPMNQTPSFKAVNAASPATPKSSPSADTKPTGVLLGYWADSSEVRDEDKHAVYGVVGGTDCFRVKVQRVTRDGRYVDGNFPVGAGALWLHYDKVVFEPQLQGMSRPEIKEYVRIRQRDLEHKETDKERKANEAKAIREAKEFVASEGLSNGVGIDQSHQSPTEVEVRHSSRTQTARQQAQAESATTTQRLRREKVEARERQHEKTRKEVAMAEAVVQEAAQQELRNNIKKLNKVWVAQQAATLPGTPPNDEVKYHNGIKYERKPSGPFQGKLVSQAQILCIDGEDFVEYRVLTRPVFF</sequence>
<dbReference type="Proteomes" id="UP000054321">
    <property type="component" value="Unassembled WGS sequence"/>
</dbReference>
<dbReference type="HOGENOM" id="CLU_540772_0_0_1"/>
<protein>
    <recommendedName>
        <fullName evidence="4">tRNA splicing endonuclease subunit</fullName>
    </recommendedName>
</protein>
<dbReference type="EMBL" id="KN832876">
    <property type="protein sequence ID" value="KIN01279.1"/>
    <property type="molecule type" value="Genomic_DNA"/>
</dbReference>
<dbReference type="OrthoDB" id="5235778at2759"/>
<feature type="region of interest" description="Disordered" evidence="1">
    <location>
        <begin position="358"/>
        <end position="418"/>
    </location>
</feature>
<reference evidence="2 3" key="1">
    <citation type="submission" date="2014-04" db="EMBL/GenBank/DDBJ databases">
        <authorList>
            <consortium name="DOE Joint Genome Institute"/>
            <person name="Kuo A."/>
            <person name="Martino E."/>
            <person name="Perotto S."/>
            <person name="Kohler A."/>
            <person name="Nagy L.G."/>
            <person name="Floudas D."/>
            <person name="Copeland A."/>
            <person name="Barry K.W."/>
            <person name="Cichocki N."/>
            <person name="Veneault-Fourrey C."/>
            <person name="LaButti K."/>
            <person name="Lindquist E.A."/>
            <person name="Lipzen A."/>
            <person name="Lundell T."/>
            <person name="Morin E."/>
            <person name="Murat C."/>
            <person name="Sun H."/>
            <person name="Tunlid A."/>
            <person name="Henrissat B."/>
            <person name="Grigoriev I.V."/>
            <person name="Hibbett D.S."/>
            <person name="Martin F."/>
            <person name="Nordberg H.P."/>
            <person name="Cantor M.N."/>
            <person name="Hua S.X."/>
        </authorList>
    </citation>
    <scope>NUCLEOTIDE SEQUENCE [LARGE SCALE GENOMIC DNA]</scope>
    <source>
        <strain evidence="2 3">Zn</strain>
    </source>
</reference>
<feature type="compositionally biased region" description="Basic and acidic residues" evidence="1">
    <location>
        <begin position="47"/>
        <end position="56"/>
    </location>
</feature>